<dbReference type="Pfam" id="PF13960">
    <property type="entry name" value="DUF4218"/>
    <property type="match status" value="1"/>
</dbReference>
<accession>C7J7R6</accession>
<protein>
    <submittedName>
        <fullName evidence="2">Os10g0141500 protein</fullName>
    </submittedName>
</protein>
<reference evidence="2 3" key="1">
    <citation type="journal article" date="2005" name="Nature">
        <title>The map-based sequence of the rice genome.</title>
        <authorList>
            <consortium name="International rice genome sequencing project (IRGSP)"/>
            <person name="Matsumoto T."/>
            <person name="Wu J."/>
            <person name="Kanamori H."/>
            <person name="Katayose Y."/>
            <person name="Fujisawa M."/>
            <person name="Namiki N."/>
            <person name="Mizuno H."/>
            <person name="Yamamoto K."/>
            <person name="Antonio B.A."/>
            <person name="Baba T."/>
            <person name="Sakata K."/>
            <person name="Nagamura Y."/>
            <person name="Aoki H."/>
            <person name="Arikawa K."/>
            <person name="Arita K."/>
            <person name="Bito T."/>
            <person name="Chiden Y."/>
            <person name="Fujitsuka N."/>
            <person name="Fukunaka R."/>
            <person name="Hamada M."/>
            <person name="Harada C."/>
            <person name="Hayashi A."/>
            <person name="Hijishita S."/>
            <person name="Honda M."/>
            <person name="Hosokawa S."/>
            <person name="Ichikawa Y."/>
            <person name="Idonuma A."/>
            <person name="Iijima M."/>
            <person name="Ikeda M."/>
            <person name="Ikeno M."/>
            <person name="Ito K."/>
            <person name="Ito S."/>
            <person name="Ito T."/>
            <person name="Ito Y."/>
            <person name="Ito Y."/>
            <person name="Iwabuchi A."/>
            <person name="Kamiya K."/>
            <person name="Karasawa W."/>
            <person name="Kurita K."/>
            <person name="Katagiri S."/>
            <person name="Kikuta A."/>
            <person name="Kobayashi H."/>
            <person name="Kobayashi N."/>
            <person name="Machita K."/>
            <person name="Maehara T."/>
            <person name="Masukawa M."/>
            <person name="Mizubayashi T."/>
            <person name="Mukai Y."/>
            <person name="Nagasaki H."/>
            <person name="Nagata Y."/>
            <person name="Naito S."/>
            <person name="Nakashima M."/>
            <person name="Nakama Y."/>
            <person name="Nakamichi Y."/>
            <person name="Nakamura M."/>
            <person name="Meguro A."/>
            <person name="Negishi M."/>
            <person name="Ohta I."/>
            <person name="Ohta T."/>
            <person name="Okamoto M."/>
            <person name="Ono N."/>
            <person name="Saji S."/>
            <person name="Sakaguchi M."/>
            <person name="Sakai K."/>
            <person name="Shibata M."/>
            <person name="Shimokawa T."/>
            <person name="Song J."/>
            <person name="Takazaki Y."/>
            <person name="Terasawa K."/>
            <person name="Tsugane M."/>
            <person name="Tsuji K."/>
            <person name="Ueda S."/>
            <person name="Waki K."/>
            <person name="Yamagata H."/>
            <person name="Yamamoto M."/>
            <person name="Yamamoto S."/>
            <person name="Yamane H."/>
            <person name="Yoshiki S."/>
            <person name="Yoshihara R."/>
            <person name="Yukawa K."/>
            <person name="Zhong H."/>
            <person name="Yano M."/>
            <person name="Yuan Q."/>
            <person name="Ouyang S."/>
            <person name="Liu J."/>
            <person name="Jones K.M."/>
            <person name="Gansberger K."/>
            <person name="Moffat K."/>
            <person name="Hill J."/>
            <person name="Bera J."/>
            <person name="Fadrosh D."/>
            <person name="Jin S."/>
            <person name="Johri S."/>
            <person name="Kim M."/>
            <person name="Overton L."/>
            <person name="Reardon M."/>
            <person name="Tsitrin T."/>
            <person name="Vuong H."/>
            <person name="Weaver B."/>
            <person name="Ciecko A."/>
            <person name="Tallon L."/>
            <person name="Jackson J."/>
            <person name="Pai G."/>
            <person name="Aken S.V."/>
            <person name="Utterback T."/>
            <person name="Reidmuller S."/>
            <person name="Feldblyum T."/>
            <person name="Hsiao J."/>
            <person name="Zismann V."/>
            <person name="Iobst S."/>
            <person name="de Vazeille A.R."/>
            <person name="Buell C.R."/>
            <person name="Ying K."/>
            <person name="Li Y."/>
            <person name="Lu T."/>
            <person name="Huang Y."/>
            <person name="Zhao Q."/>
            <person name="Feng Q."/>
            <person name="Zhang L."/>
            <person name="Zhu J."/>
            <person name="Weng Q."/>
            <person name="Mu J."/>
            <person name="Lu Y."/>
            <person name="Fan D."/>
            <person name="Liu Y."/>
            <person name="Guan J."/>
            <person name="Zhang Y."/>
            <person name="Yu S."/>
            <person name="Liu X."/>
            <person name="Zhang Y."/>
            <person name="Hong G."/>
            <person name="Han B."/>
            <person name="Choisne N."/>
            <person name="Demange N."/>
            <person name="Orjeda G."/>
            <person name="Samain S."/>
            <person name="Cattolico L."/>
            <person name="Pelletier E."/>
            <person name="Couloux A."/>
            <person name="Segurens B."/>
            <person name="Wincker P."/>
            <person name="D'Hont A."/>
            <person name="Scarpelli C."/>
            <person name="Weissenbach J."/>
            <person name="Salanoubat M."/>
            <person name="Quetier F."/>
            <person name="Yu Y."/>
            <person name="Kim H.R."/>
            <person name="Rambo T."/>
            <person name="Currie J."/>
            <person name="Collura K."/>
            <person name="Luo M."/>
            <person name="Yang T."/>
            <person name="Ammiraju J.S.S."/>
            <person name="Engler F."/>
            <person name="Soderlund C."/>
            <person name="Wing R.A."/>
            <person name="Palmer L.E."/>
            <person name="de la Bastide M."/>
            <person name="Spiegel L."/>
            <person name="Nascimento L."/>
            <person name="Zutavern T."/>
            <person name="O'Shaughnessy A."/>
            <person name="Dike S."/>
            <person name="Dedhia N."/>
            <person name="Preston R."/>
            <person name="Balija V."/>
            <person name="McCombie W.R."/>
            <person name="Chow T."/>
            <person name="Chen H."/>
            <person name="Chung M."/>
            <person name="Chen C."/>
            <person name="Shaw J."/>
            <person name="Wu H."/>
            <person name="Hsiao K."/>
            <person name="Chao Y."/>
            <person name="Chu M."/>
            <person name="Cheng C."/>
            <person name="Hour A."/>
            <person name="Lee P."/>
            <person name="Lin S."/>
            <person name="Lin Y."/>
            <person name="Liou J."/>
            <person name="Liu S."/>
            <person name="Hsing Y."/>
            <person name="Raghuvanshi S."/>
            <person name="Mohanty A."/>
            <person name="Bharti A.K."/>
            <person name="Gaur A."/>
            <person name="Gupta V."/>
            <person name="Kumar D."/>
            <person name="Ravi V."/>
            <person name="Vij S."/>
            <person name="Kapur A."/>
            <person name="Khurana P."/>
            <person name="Khurana P."/>
            <person name="Khurana J.P."/>
            <person name="Tyagi A.K."/>
            <person name="Gaikwad K."/>
            <person name="Singh A."/>
            <person name="Dalal V."/>
            <person name="Srivastava S."/>
            <person name="Dixit A."/>
            <person name="Pal A.K."/>
            <person name="Ghazi I.A."/>
            <person name="Yadav M."/>
            <person name="Pandit A."/>
            <person name="Bhargava A."/>
            <person name="Sureshbabu K."/>
            <person name="Batra K."/>
            <person name="Sharma T.R."/>
            <person name="Mohapatra T."/>
            <person name="Singh N.K."/>
            <person name="Messing J."/>
            <person name="Nelson A.B."/>
            <person name="Fuks G."/>
            <person name="Kavchok S."/>
            <person name="Keizer G."/>
            <person name="Linton E."/>
            <person name="Llaca V."/>
            <person name="Song R."/>
            <person name="Tanyolac B."/>
            <person name="Young S."/>
            <person name="Ho-Il K."/>
            <person name="Hahn J.H."/>
            <person name="Sangsakoo G."/>
            <person name="Vanavichit A."/>
            <person name="de Mattos Luiz.A.T."/>
            <person name="Zimmer P.D."/>
            <person name="Malone G."/>
            <person name="Dellagostin O."/>
            <person name="de Oliveira A.C."/>
            <person name="Bevan M."/>
            <person name="Bancroft I."/>
            <person name="Minx P."/>
            <person name="Cordum H."/>
            <person name="Wilson R."/>
            <person name="Cheng Z."/>
            <person name="Jin W."/>
            <person name="Jiang J."/>
            <person name="Leong S.A."/>
            <person name="Iwama H."/>
            <person name="Gojobori T."/>
            <person name="Itoh T."/>
            <person name="Niimura Y."/>
            <person name="Fujii Y."/>
            <person name="Habara T."/>
            <person name="Sakai H."/>
            <person name="Sato Y."/>
            <person name="Wilson G."/>
            <person name="Kumar K."/>
            <person name="McCouch S."/>
            <person name="Juretic N."/>
            <person name="Hoen D."/>
            <person name="Wright S."/>
            <person name="Bruskiewich R."/>
            <person name="Bureau T."/>
            <person name="Miyao A."/>
            <person name="Hirochika H."/>
            <person name="Nishikawa T."/>
            <person name="Kadowaki K."/>
            <person name="Sugiura M."/>
            <person name="Burr B."/>
            <person name="Sasaki T."/>
        </authorList>
    </citation>
    <scope>NUCLEOTIDE SEQUENCE [LARGE SCALE GENOMIC DNA]</scope>
    <source>
        <strain evidence="3">cv. Nipponbare</strain>
    </source>
</reference>
<evidence type="ECO:0000313" key="3">
    <source>
        <dbReference type="Proteomes" id="UP000000763"/>
    </source>
</evidence>
<gene>
    <name evidence="2" type="ordered locus">Os10g0141500</name>
</gene>
<sequence>MYGMSNTYTRWIHHGEPLVMVTENVEHLNEDVSCNVEFETNEPQDDPEDDQMYRMVQDLYPDQNHGPRTKSKFATILEEMKQVLHPGGPYTRFSFVVKLLHIKSFYRISNVAFSAFLDLLSSAFPNCSLPASYAEAKNFIRALGLGYESIHVCPNNCVLFRKELAKMDACPICGASRWRDADSRRQIPEKVLRHFPLRGEIPIILCKLEKIFPPAFFDVMVHLCIHLIDDAILRVPVQYGWMYPVERRLLTLKRFVRKMARPEGSIAEA</sequence>
<feature type="domain" description="DUF4218" evidence="1">
    <location>
        <begin position="197"/>
        <end position="269"/>
    </location>
</feature>
<feature type="non-terminal residue" evidence="2">
    <location>
        <position position="269"/>
    </location>
</feature>
<dbReference type="PANTHER" id="PTHR48258:SF6">
    <property type="entry name" value="LEUCINE-RICH REPEAT DOMAIN, L DOMAIN-CONTAINING PROTEIN"/>
    <property type="match status" value="1"/>
</dbReference>
<dbReference type="Proteomes" id="UP000000763">
    <property type="component" value="Chromosome 10"/>
</dbReference>
<dbReference type="PANTHER" id="PTHR48258">
    <property type="entry name" value="DUF4218 DOMAIN-CONTAINING PROTEIN-RELATED"/>
    <property type="match status" value="1"/>
</dbReference>
<evidence type="ECO:0000313" key="2">
    <source>
        <dbReference type="EMBL" id="BAH94747.1"/>
    </source>
</evidence>
<organism evidence="2 3">
    <name type="scientific">Oryza sativa subsp. japonica</name>
    <name type="common">Rice</name>
    <dbReference type="NCBI Taxonomy" id="39947"/>
    <lineage>
        <taxon>Eukaryota</taxon>
        <taxon>Viridiplantae</taxon>
        <taxon>Streptophyta</taxon>
        <taxon>Embryophyta</taxon>
        <taxon>Tracheophyta</taxon>
        <taxon>Spermatophyta</taxon>
        <taxon>Magnoliopsida</taxon>
        <taxon>Liliopsida</taxon>
        <taxon>Poales</taxon>
        <taxon>Poaceae</taxon>
        <taxon>BOP clade</taxon>
        <taxon>Oryzoideae</taxon>
        <taxon>Oryzeae</taxon>
        <taxon>Oryzinae</taxon>
        <taxon>Oryza</taxon>
        <taxon>Oryza sativa</taxon>
    </lineage>
</organism>
<dbReference type="InterPro" id="IPR025452">
    <property type="entry name" value="DUF4218"/>
</dbReference>
<dbReference type="EMBL" id="AP008216">
    <property type="protein sequence ID" value="BAH94747.1"/>
    <property type="molecule type" value="Genomic_DNA"/>
</dbReference>
<proteinExistence type="predicted"/>
<dbReference type="AlphaFoldDB" id="C7J7R6"/>
<evidence type="ECO:0000259" key="1">
    <source>
        <dbReference type="Pfam" id="PF13960"/>
    </source>
</evidence>
<dbReference type="KEGG" id="dosa:Os10g0141500"/>
<reference evidence="3" key="2">
    <citation type="journal article" date="2008" name="Nucleic Acids Res.">
        <title>The rice annotation project database (RAP-DB): 2008 update.</title>
        <authorList>
            <consortium name="The rice annotation project (RAP)"/>
        </authorList>
    </citation>
    <scope>GENOME REANNOTATION</scope>
    <source>
        <strain evidence="3">cv. Nipponbare</strain>
    </source>
</reference>
<name>C7J7R6_ORYSJ</name>